<dbReference type="PANTHER" id="PTHR11014:SF169">
    <property type="entry name" value="CLAN MH, FAMILY M20, PEPTIDASE T-LIKE METALLOPEPTIDASE"/>
    <property type="match status" value="1"/>
</dbReference>
<dbReference type="InterPro" id="IPR017439">
    <property type="entry name" value="Amidohydrolase"/>
</dbReference>
<dbReference type="PIRSF" id="PIRSF005962">
    <property type="entry name" value="Pept_M20D_amidohydro"/>
    <property type="match status" value="1"/>
</dbReference>
<organism evidence="2 3">
    <name type="scientific">Vibrio nitrifigilis</name>
    <dbReference type="NCBI Taxonomy" id="2789781"/>
    <lineage>
        <taxon>Bacteria</taxon>
        <taxon>Pseudomonadati</taxon>
        <taxon>Pseudomonadota</taxon>
        <taxon>Gammaproteobacteria</taxon>
        <taxon>Vibrionales</taxon>
        <taxon>Vibrionaceae</taxon>
        <taxon>Vibrio</taxon>
    </lineage>
</organism>
<dbReference type="EMBL" id="JADPMR010000004">
    <property type="protein sequence ID" value="MBF9003362.1"/>
    <property type="molecule type" value="Genomic_DNA"/>
</dbReference>
<dbReference type="SUPFAM" id="SSF55031">
    <property type="entry name" value="Bacterial exopeptidase dimerisation domain"/>
    <property type="match status" value="1"/>
</dbReference>
<dbReference type="Gene3D" id="3.40.630.10">
    <property type="entry name" value="Zn peptidases"/>
    <property type="match status" value="1"/>
</dbReference>
<protein>
    <submittedName>
        <fullName evidence="2">Amidohydrolase</fullName>
    </submittedName>
</protein>
<reference evidence="2 3" key="1">
    <citation type="submission" date="2020-11" db="EMBL/GenBank/DDBJ databases">
        <title>Vibrio nitrifigilis sp. nov., a marine nitrogen-fixing bacterium isolated from the lagoon sediment of an islet inside an atoll.</title>
        <authorList>
            <person name="Wang L.-T."/>
            <person name="Shieh W.Y."/>
        </authorList>
    </citation>
    <scope>NUCLEOTIDE SEQUENCE [LARGE SCALE GENOMIC DNA]</scope>
    <source>
        <strain evidence="2 3">NFV-1</strain>
    </source>
</reference>
<name>A0ABS0GLL9_9VIBR</name>
<keyword evidence="3" id="KW-1185">Reference proteome</keyword>
<dbReference type="InterPro" id="IPR002933">
    <property type="entry name" value="Peptidase_M20"/>
</dbReference>
<dbReference type="RefSeq" id="WP_196125275.1">
    <property type="nucleotide sequence ID" value="NZ_JADPMR010000004.1"/>
</dbReference>
<dbReference type="Proteomes" id="UP000597206">
    <property type="component" value="Unassembled WGS sequence"/>
</dbReference>
<dbReference type="InterPro" id="IPR036264">
    <property type="entry name" value="Bact_exopeptidase_dim_dom"/>
</dbReference>
<evidence type="ECO:0000313" key="3">
    <source>
        <dbReference type="Proteomes" id="UP000597206"/>
    </source>
</evidence>
<sequence>MKELNWTEFRQTLHQTPELALQEKETGNFIKSYFKSFGFDELVEGIAETGFAYVFYGQDTGPTTLIRCELDALPIVEQSDVDYRSQYDGIAHLCGHDGHMSIVSALGEFMSQHKPIKGKVILLFQPAEETGLGAVAVSQDPKFLALAPDYVFALHNYPGLRLGEVAVKSGPFNCASKGIIIHLRGKPTHAAHPEDGISPALAMAELLQGLGKLPTKTDEKTWVTIIHARLGEIAFGTAPGDAVVMATLRSETNEGMYFLQDTATYFAREVAERYGLQWAIDYQDAFQASINSPEGFQQVKDACQSLDIPCHELEQPMRWSEDFGQFTNVAENGAMFVLGSGEECPQLHNEHYDFPDSLIPVGRDIFAQLVRQINGLDE</sequence>
<proteinExistence type="predicted"/>
<evidence type="ECO:0000313" key="2">
    <source>
        <dbReference type="EMBL" id="MBF9003362.1"/>
    </source>
</evidence>
<accession>A0ABS0GLL9</accession>
<comment type="caution">
    <text evidence="2">The sequence shown here is derived from an EMBL/GenBank/DDBJ whole genome shotgun (WGS) entry which is preliminary data.</text>
</comment>
<dbReference type="Pfam" id="PF01546">
    <property type="entry name" value="Peptidase_M20"/>
    <property type="match status" value="1"/>
</dbReference>
<dbReference type="Gene3D" id="3.30.70.360">
    <property type="match status" value="1"/>
</dbReference>
<dbReference type="NCBIfam" id="TIGR01891">
    <property type="entry name" value="amidohydrolases"/>
    <property type="match status" value="1"/>
</dbReference>
<dbReference type="SUPFAM" id="SSF53187">
    <property type="entry name" value="Zn-dependent exopeptidases"/>
    <property type="match status" value="1"/>
</dbReference>
<dbReference type="PANTHER" id="PTHR11014">
    <property type="entry name" value="PEPTIDASE M20 FAMILY MEMBER"/>
    <property type="match status" value="1"/>
</dbReference>
<evidence type="ECO:0000256" key="1">
    <source>
        <dbReference type="ARBA" id="ARBA00022801"/>
    </source>
</evidence>
<gene>
    <name evidence="2" type="ORF">I1A42_23055</name>
</gene>
<keyword evidence="1" id="KW-0378">Hydrolase</keyword>